<comment type="caution">
    <text evidence="1">The sequence shown here is derived from an EMBL/GenBank/DDBJ whole genome shotgun (WGS) entry which is preliminary data.</text>
</comment>
<evidence type="ECO:0000313" key="1">
    <source>
        <dbReference type="EMBL" id="CAG8589543.1"/>
    </source>
</evidence>
<protein>
    <submittedName>
        <fullName evidence="1">9347_t:CDS:1</fullName>
    </submittedName>
</protein>
<evidence type="ECO:0000313" key="2">
    <source>
        <dbReference type="Proteomes" id="UP000789375"/>
    </source>
</evidence>
<name>A0A9N9C3M0_FUNMO</name>
<proteinExistence type="predicted"/>
<dbReference type="Proteomes" id="UP000789375">
    <property type="component" value="Unassembled WGS sequence"/>
</dbReference>
<gene>
    <name evidence="1" type="ORF">FMOSSE_LOCUS8366</name>
</gene>
<dbReference type="EMBL" id="CAJVPP010002157">
    <property type="protein sequence ID" value="CAG8589543.1"/>
    <property type="molecule type" value="Genomic_DNA"/>
</dbReference>
<reference evidence="1" key="1">
    <citation type="submission" date="2021-06" db="EMBL/GenBank/DDBJ databases">
        <authorList>
            <person name="Kallberg Y."/>
            <person name="Tangrot J."/>
            <person name="Rosling A."/>
        </authorList>
    </citation>
    <scope>NUCLEOTIDE SEQUENCE</scope>
    <source>
        <strain evidence="1">87-6 pot B 2015</strain>
    </source>
</reference>
<sequence>MTISYLNIFAYFVAEFSEQAFQSRAYEDELHILVSHLQTCQMLHEATFVSTFLKQALISLLIEFEFKKFSRNNLS</sequence>
<dbReference type="AlphaFoldDB" id="A0A9N9C3M0"/>
<organism evidence="1 2">
    <name type="scientific">Funneliformis mosseae</name>
    <name type="common">Endomycorrhizal fungus</name>
    <name type="synonym">Glomus mosseae</name>
    <dbReference type="NCBI Taxonomy" id="27381"/>
    <lineage>
        <taxon>Eukaryota</taxon>
        <taxon>Fungi</taxon>
        <taxon>Fungi incertae sedis</taxon>
        <taxon>Mucoromycota</taxon>
        <taxon>Glomeromycotina</taxon>
        <taxon>Glomeromycetes</taxon>
        <taxon>Glomerales</taxon>
        <taxon>Glomeraceae</taxon>
        <taxon>Funneliformis</taxon>
    </lineage>
</organism>
<keyword evidence="2" id="KW-1185">Reference proteome</keyword>
<accession>A0A9N9C3M0</accession>